<dbReference type="InterPro" id="IPR007110">
    <property type="entry name" value="Ig-like_dom"/>
</dbReference>
<dbReference type="EnsemblMetazoa" id="XM_022817268">
    <property type="protein sequence ID" value="XP_022673003"/>
    <property type="gene ID" value="LOC111255366"/>
</dbReference>
<dbReference type="KEGG" id="vde:111255366"/>
<dbReference type="OMA" id="PRCERIW"/>
<dbReference type="GeneID" id="111255366"/>
<dbReference type="InterPro" id="IPR003599">
    <property type="entry name" value="Ig_sub"/>
</dbReference>
<dbReference type="Pfam" id="PF08205">
    <property type="entry name" value="C2-set_2"/>
    <property type="match status" value="1"/>
</dbReference>
<dbReference type="Pfam" id="PF13927">
    <property type="entry name" value="Ig_3"/>
    <property type="match status" value="1"/>
</dbReference>
<feature type="domain" description="Ig-like" evidence="5">
    <location>
        <begin position="413"/>
        <end position="505"/>
    </location>
</feature>
<evidence type="ECO:0000313" key="7">
    <source>
        <dbReference type="Proteomes" id="UP000594260"/>
    </source>
</evidence>
<dbReference type="InterPro" id="IPR013162">
    <property type="entry name" value="CD80_C2-set"/>
</dbReference>
<organism evidence="6 7">
    <name type="scientific">Varroa destructor</name>
    <name type="common">Honeybee mite</name>
    <dbReference type="NCBI Taxonomy" id="109461"/>
    <lineage>
        <taxon>Eukaryota</taxon>
        <taxon>Metazoa</taxon>
        <taxon>Ecdysozoa</taxon>
        <taxon>Arthropoda</taxon>
        <taxon>Chelicerata</taxon>
        <taxon>Arachnida</taxon>
        <taxon>Acari</taxon>
        <taxon>Parasitiformes</taxon>
        <taxon>Mesostigmata</taxon>
        <taxon>Gamasina</taxon>
        <taxon>Dermanyssoidea</taxon>
        <taxon>Varroidae</taxon>
        <taxon>Varroa</taxon>
    </lineage>
</organism>
<dbReference type="InterPro" id="IPR036179">
    <property type="entry name" value="Ig-like_dom_sf"/>
</dbReference>
<evidence type="ECO:0000256" key="3">
    <source>
        <dbReference type="ARBA" id="ARBA00023157"/>
    </source>
</evidence>
<feature type="transmembrane region" description="Helical" evidence="4">
    <location>
        <begin position="47"/>
        <end position="72"/>
    </location>
</feature>
<proteinExistence type="predicted"/>
<accession>A0A7M7KX15</accession>
<dbReference type="SUPFAM" id="SSF48726">
    <property type="entry name" value="Immunoglobulin"/>
    <property type="match status" value="2"/>
</dbReference>
<dbReference type="CDD" id="cd00096">
    <property type="entry name" value="Ig"/>
    <property type="match status" value="1"/>
</dbReference>
<evidence type="ECO:0000259" key="5">
    <source>
        <dbReference type="PROSITE" id="PS50835"/>
    </source>
</evidence>
<comment type="subcellular location">
    <subcellularLocation>
        <location evidence="1">Membrane</location>
        <topology evidence="1">Single-pass membrane protein</topology>
    </subcellularLocation>
</comment>
<dbReference type="PANTHER" id="PTHR23278">
    <property type="entry name" value="SIDESTEP PROTEIN"/>
    <property type="match status" value="1"/>
</dbReference>
<sequence>MPRNTAELRVMKDFRERVPRSQQTPELPEGAAVAASLRWHCPSRWRITALLCQLHIALPLLLAFLPQLLLLLGAAGKTDASQLTDDPSGRATAVYALNGEQTTIPFYLHRLPGTVVRVKLYQQKANRMFYEIDGSRRADGIFSVGSHKIEKDWASRSYLSTSREPALLKVGHVTLLDSDTYICNVQYAGSEETFNETVRLIVMIRAAAPLAYVSSSEQQMVPLIDHRLGPFNESTKVTLVCEVLGGVPRHRVYWVTKLTQKTETVLQDITRVHLPLVITRNLLLHKFVCVSEAIDGYVENTTVIVDINIPVEDVTIVTNPRNISGVVENKEAEFHCRAEGSRPPTRAVWSIEGGPPLEPFFYEEIGHNLSSTFSVLMLAGKKVLDGRRLRCSVTHPVFGTIVREYPLNVLYSPRTHLRLGKGVRNPHDIPEGSDVYFECVVDSKPKPSMIFWYHNGRPIETKDIPTTTAGTYLILQSVNATHSGNYACLATNPVGSTASENVSITIKYAPRCMGLWHQGWNGYSATNVTVLCTLDSNPRNMNFNWFVQIGLKKADKIRLPFTVVNETTTKAVVDLSTFEQPSVTVECEGKNDIGVQRLPCVLQLSKRYDLYDGELRDCTVSSHDEVMYFDRLVVQCRLPRTPQAPNLYVMEVYTGDDMSLLLNVSSGSPQFIIASRSFGSADQLVLLIYSVNADTNVRSQRTVRLAIQTNPYTAPLASIESSAPGLSTHDLILVMCLSAMLATALK</sequence>
<protein>
    <recommendedName>
        <fullName evidence="5">Ig-like domain-containing protein</fullName>
    </recommendedName>
</protein>
<evidence type="ECO:0000256" key="1">
    <source>
        <dbReference type="ARBA" id="ARBA00004167"/>
    </source>
</evidence>
<keyword evidence="3" id="KW-1015">Disulfide bond</keyword>
<reference evidence="6" key="1">
    <citation type="submission" date="2021-01" db="UniProtKB">
        <authorList>
            <consortium name="EnsemblMetazoa"/>
        </authorList>
    </citation>
    <scope>IDENTIFICATION</scope>
</reference>
<dbReference type="SMART" id="SM00408">
    <property type="entry name" value="IGc2"/>
    <property type="match status" value="1"/>
</dbReference>
<dbReference type="InterPro" id="IPR013783">
    <property type="entry name" value="Ig-like_fold"/>
</dbReference>
<dbReference type="GO" id="GO:0016020">
    <property type="term" value="C:membrane"/>
    <property type="evidence" value="ECO:0007669"/>
    <property type="project" value="UniProtKB-SubCell"/>
</dbReference>
<dbReference type="AlphaFoldDB" id="A0A7M7KX15"/>
<keyword evidence="2 4" id="KW-0472">Membrane</keyword>
<dbReference type="PROSITE" id="PS50835">
    <property type="entry name" value="IG_LIKE"/>
    <property type="match status" value="2"/>
</dbReference>
<dbReference type="Gene3D" id="2.60.40.10">
    <property type="entry name" value="Immunoglobulins"/>
    <property type="match status" value="3"/>
</dbReference>
<keyword evidence="7" id="KW-1185">Reference proteome</keyword>
<evidence type="ECO:0000256" key="4">
    <source>
        <dbReference type="SAM" id="Phobius"/>
    </source>
</evidence>
<dbReference type="InterPro" id="IPR003598">
    <property type="entry name" value="Ig_sub2"/>
</dbReference>
<feature type="domain" description="Ig-like" evidence="5">
    <location>
        <begin position="310"/>
        <end position="408"/>
    </location>
</feature>
<keyword evidence="4" id="KW-1133">Transmembrane helix</keyword>
<dbReference type="PANTHER" id="PTHR23278:SF19">
    <property type="entry name" value="OBSCURIN"/>
    <property type="match status" value="1"/>
</dbReference>
<evidence type="ECO:0000313" key="6">
    <source>
        <dbReference type="EnsemblMetazoa" id="XP_022673003"/>
    </source>
</evidence>
<evidence type="ECO:0000256" key="2">
    <source>
        <dbReference type="ARBA" id="ARBA00023136"/>
    </source>
</evidence>
<dbReference type="RefSeq" id="XP_022673003.1">
    <property type="nucleotide sequence ID" value="XM_022817268.1"/>
</dbReference>
<dbReference type="InParanoid" id="A0A7M7KX15"/>
<name>A0A7M7KX15_VARDE</name>
<dbReference type="Proteomes" id="UP000594260">
    <property type="component" value="Unplaced"/>
</dbReference>
<dbReference type="SMART" id="SM00409">
    <property type="entry name" value="IG"/>
    <property type="match status" value="4"/>
</dbReference>
<keyword evidence="4" id="KW-0812">Transmembrane</keyword>
<dbReference type="OrthoDB" id="6428280at2759"/>